<evidence type="ECO:0000313" key="1">
    <source>
        <dbReference type="EMBL" id="KAF7374453.1"/>
    </source>
</evidence>
<proteinExistence type="predicted"/>
<name>A0A8H6Z8V5_9AGAR</name>
<comment type="caution">
    <text evidence="1">The sequence shown here is derived from an EMBL/GenBank/DDBJ whole genome shotgun (WGS) entry which is preliminary data.</text>
</comment>
<protein>
    <submittedName>
        <fullName evidence="1">WD40-containing domain protein</fullName>
    </submittedName>
</protein>
<sequence length="349" mass="39347">MRQYAAKHAQSWYKYVNGTRGRGLVNGNLYLVTGCEKPRSWGMAFFHDVPLQNEFQLWFKPIADADNGYRYRWQGIHCCHKQADPPVDAPLNQTTFIHAFAISVGQGIWKKLFPAEVCQLVDSSMFLDKPRGSFVPYRPPLSSFLWSRCFENRRRTQRTPALAAYDESVPLLCAPQLVGSCPVERSSKIIHPSEIIHEHILREVPGATVVITHDDDWCNVFKDDDVQTSRQTASELQRAIFDHSEILDEDGAAFLRAKSDPATSRDAATMTGEKLRPIQTLLELSAELGLANDSKLRMALHRDGERIATLLRSIFVSKSLEEAVLRLEGDSAQCFLDVVQSTTIKIVSL</sequence>
<dbReference type="AlphaFoldDB" id="A0A8H6Z8V5"/>
<dbReference type="PROSITE" id="PS51257">
    <property type="entry name" value="PROKAR_LIPOPROTEIN"/>
    <property type="match status" value="1"/>
</dbReference>
<evidence type="ECO:0000313" key="2">
    <source>
        <dbReference type="Proteomes" id="UP000623467"/>
    </source>
</evidence>
<gene>
    <name evidence="1" type="ORF">MSAN_00329400</name>
</gene>
<dbReference type="OrthoDB" id="3222453at2759"/>
<dbReference type="EMBL" id="JACAZH010000002">
    <property type="protein sequence ID" value="KAF7374453.1"/>
    <property type="molecule type" value="Genomic_DNA"/>
</dbReference>
<organism evidence="1 2">
    <name type="scientific">Mycena sanguinolenta</name>
    <dbReference type="NCBI Taxonomy" id="230812"/>
    <lineage>
        <taxon>Eukaryota</taxon>
        <taxon>Fungi</taxon>
        <taxon>Dikarya</taxon>
        <taxon>Basidiomycota</taxon>
        <taxon>Agaricomycotina</taxon>
        <taxon>Agaricomycetes</taxon>
        <taxon>Agaricomycetidae</taxon>
        <taxon>Agaricales</taxon>
        <taxon>Marasmiineae</taxon>
        <taxon>Mycenaceae</taxon>
        <taxon>Mycena</taxon>
    </lineage>
</organism>
<accession>A0A8H6Z8V5</accession>
<dbReference type="Proteomes" id="UP000623467">
    <property type="component" value="Unassembled WGS sequence"/>
</dbReference>
<reference evidence="1" key="1">
    <citation type="submission" date="2020-05" db="EMBL/GenBank/DDBJ databases">
        <title>Mycena genomes resolve the evolution of fungal bioluminescence.</title>
        <authorList>
            <person name="Tsai I.J."/>
        </authorList>
    </citation>
    <scope>NUCLEOTIDE SEQUENCE</scope>
    <source>
        <strain evidence="1">160909Yilan</strain>
    </source>
</reference>
<keyword evidence="2" id="KW-1185">Reference proteome</keyword>